<dbReference type="EMBL" id="JACAGC010000022">
    <property type="protein sequence ID" value="KAF6288847.1"/>
    <property type="molecule type" value="Genomic_DNA"/>
</dbReference>
<sequence>MFWKFDLHTSSHLDALLEREDLSLPELLDEEDVLQECKVVNRKLLDFLLQPPHLLAMVAWVTQEPPASGEERLRYKYPSVACEILTSDVPQINDALGADESLLNRLYGFLQSDGCLNPLLASFFSKVMGILINRKTDQLVSFLRKKDDFVDLLLQHIGTSAIMDLLLRLLTCVERPQLRQEWLNEEKIVQRLIEQIHPSKDDNQHSNASQSLCDIIRLSRDQMIQVQDSPEPDQLLATLEKQETIEQLLSNMLEGELSPSVLVSGIQVLLTLLEPRRPRSESMTMNNFFSSVDGQLELLTQATLDSTVSNMGTLHALRPRLGRFHQLLLEPPQLEPLCTTWGTLAPPLGNTRLHVVKLLASALNTNDAALTQELLALDVPNTMLPSSPPSSPRANTHTHTRPFSSGPPGGEGPSGGRAFAQPLTLDPALSPRLGAKGPSAGPGGCLGPGGPSPRGPP</sequence>
<proteinExistence type="inferred from homology"/>
<dbReference type="PANTHER" id="PTHR12634">
    <property type="entry name" value="SIT4 YEAST -ASSOCIATING PROTEIN-RELATED"/>
    <property type="match status" value="1"/>
</dbReference>
<feature type="compositionally biased region" description="Polar residues" evidence="2">
    <location>
        <begin position="392"/>
        <end position="403"/>
    </location>
</feature>
<accession>A0A7J7SL99</accession>
<dbReference type="GO" id="GO:0019888">
    <property type="term" value="F:protein phosphatase regulator activity"/>
    <property type="evidence" value="ECO:0007669"/>
    <property type="project" value="TreeGrafter"/>
</dbReference>
<comment type="caution">
    <text evidence="3">The sequence shown here is derived from an EMBL/GenBank/DDBJ whole genome shotgun (WGS) entry which is preliminary data.</text>
</comment>
<evidence type="ECO:0000256" key="1">
    <source>
        <dbReference type="ARBA" id="ARBA00006180"/>
    </source>
</evidence>
<dbReference type="InterPro" id="IPR007587">
    <property type="entry name" value="SAPS"/>
</dbReference>
<evidence type="ECO:0000313" key="4">
    <source>
        <dbReference type="Proteomes" id="UP000585614"/>
    </source>
</evidence>
<evidence type="ECO:0000256" key="2">
    <source>
        <dbReference type="SAM" id="MobiDB-lite"/>
    </source>
</evidence>
<gene>
    <name evidence="3" type="ORF">mRhiFer1_013485</name>
</gene>
<dbReference type="AlphaFoldDB" id="A0A7J7SL99"/>
<dbReference type="Pfam" id="PF04499">
    <property type="entry name" value="SAPS"/>
    <property type="match status" value="1"/>
</dbReference>
<dbReference type="GO" id="GO:0005634">
    <property type="term" value="C:nucleus"/>
    <property type="evidence" value="ECO:0007669"/>
    <property type="project" value="TreeGrafter"/>
</dbReference>
<dbReference type="GO" id="GO:0005829">
    <property type="term" value="C:cytosol"/>
    <property type="evidence" value="ECO:0007669"/>
    <property type="project" value="TreeGrafter"/>
</dbReference>
<reference evidence="3 4" key="1">
    <citation type="journal article" date="2020" name="Nature">
        <title>Six reference-quality genomes reveal evolution of bat adaptations.</title>
        <authorList>
            <person name="Jebb D."/>
            <person name="Huang Z."/>
            <person name="Pippel M."/>
            <person name="Hughes G.M."/>
            <person name="Lavrichenko K."/>
            <person name="Devanna P."/>
            <person name="Winkler S."/>
            <person name="Jermiin L.S."/>
            <person name="Skirmuntt E.C."/>
            <person name="Katzourakis A."/>
            <person name="Burkitt-Gray L."/>
            <person name="Ray D.A."/>
            <person name="Sullivan K.A.M."/>
            <person name="Roscito J.G."/>
            <person name="Kirilenko B.M."/>
            <person name="Davalos L.M."/>
            <person name="Corthals A.P."/>
            <person name="Power M.L."/>
            <person name="Jones G."/>
            <person name="Ransome R.D."/>
            <person name="Dechmann D.K.N."/>
            <person name="Locatelli A.G."/>
            <person name="Puechmaille S.J."/>
            <person name="Fedrigo O."/>
            <person name="Jarvis E.D."/>
            <person name="Hiller M."/>
            <person name="Vernes S.C."/>
            <person name="Myers E.W."/>
            <person name="Teeling E.C."/>
        </authorList>
    </citation>
    <scope>NUCLEOTIDE SEQUENCE [LARGE SCALE GENOMIC DNA]</scope>
    <source>
        <strain evidence="3">MRhiFer1</strain>
        <tissue evidence="3">Lung</tissue>
    </source>
</reference>
<protein>
    <submittedName>
        <fullName evidence="3">Protein phosphatase 6 regulatory subunit 1</fullName>
    </submittedName>
</protein>
<organism evidence="3 4">
    <name type="scientific">Rhinolophus ferrumequinum</name>
    <name type="common">Greater horseshoe bat</name>
    <dbReference type="NCBI Taxonomy" id="59479"/>
    <lineage>
        <taxon>Eukaryota</taxon>
        <taxon>Metazoa</taxon>
        <taxon>Chordata</taxon>
        <taxon>Craniata</taxon>
        <taxon>Vertebrata</taxon>
        <taxon>Euteleostomi</taxon>
        <taxon>Mammalia</taxon>
        <taxon>Eutheria</taxon>
        <taxon>Laurasiatheria</taxon>
        <taxon>Chiroptera</taxon>
        <taxon>Yinpterochiroptera</taxon>
        <taxon>Rhinolophoidea</taxon>
        <taxon>Rhinolophidae</taxon>
        <taxon>Rhinolophinae</taxon>
        <taxon>Rhinolophus</taxon>
    </lineage>
</organism>
<feature type="compositionally biased region" description="Gly residues" evidence="2">
    <location>
        <begin position="440"/>
        <end position="449"/>
    </location>
</feature>
<feature type="region of interest" description="Disordered" evidence="2">
    <location>
        <begin position="381"/>
        <end position="457"/>
    </location>
</feature>
<name>A0A7J7SL99_RHIFE</name>
<dbReference type="GO" id="GO:0019903">
    <property type="term" value="F:protein phosphatase binding"/>
    <property type="evidence" value="ECO:0007669"/>
    <property type="project" value="InterPro"/>
</dbReference>
<evidence type="ECO:0000313" key="3">
    <source>
        <dbReference type="EMBL" id="KAF6288847.1"/>
    </source>
</evidence>
<dbReference type="Proteomes" id="UP000585614">
    <property type="component" value="Unassembled WGS sequence"/>
</dbReference>
<dbReference type="PANTHER" id="PTHR12634:SF13">
    <property type="entry name" value="SERINE_THREONINE-PROTEIN PHOSPHATASE 6 REGULATORY SUBUNIT 1"/>
    <property type="match status" value="1"/>
</dbReference>
<comment type="similarity">
    <text evidence="1">Belongs to the SAPS family.</text>
</comment>